<evidence type="ECO:0000259" key="2">
    <source>
        <dbReference type="Pfam" id="PF01551"/>
    </source>
</evidence>
<feature type="signal peptide" evidence="1">
    <location>
        <begin position="1"/>
        <end position="18"/>
    </location>
</feature>
<evidence type="ECO:0000256" key="1">
    <source>
        <dbReference type="SAM" id="SignalP"/>
    </source>
</evidence>
<dbReference type="Proteomes" id="UP000199642">
    <property type="component" value="Unassembled WGS sequence"/>
</dbReference>
<reference evidence="4" key="1">
    <citation type="submission" date="2016-10" db="EMBL/GenBank/DDBJ databases">
        <authorList>
            <person name="Varghese N."/>
            <person name="Submissions S."/>
        </authorList>
    </citation>
    <scope>NUCLEOTIDE SEQUENCE [LARGE SCALE GENOMIC DNA]</scope>
    <source>
        <strain evidence="4">DSM 19315</strain>
    </source>
</reference>
<gene>
    <name evidence="3" type="ORF">SAMN04487988_10874</name>
</gene>
<feature type="domain" description="M23ase beta-sheet core" evidence="2">
    <location>
        <begin position="140"/>
        <end position="234"/>
    </location>
</feature>
<name>A0A1I2UQ68_9BACT</name>
<sequence>MKPFFSLVLILFCLNSFAQIQVESERDKDGNVIITASNTSSVPHTLQFDFSNLQNLSPVGGGSPIGIANPGISRVATLKRENSSQVTNYSFRYTYIKGNIFAKRKKEPIYLIPVSAGTEVRGVSMTHIQNRLRPDQKNNDHVGVAFYLPKEVTIVAPRKGYISDMKMDYTAGKNDLDFSRSENFIEIYHEDGTLTQLKVLKANSQLVKIGQEVFPGDPIATSAGENYQNGRHVRVICTRVIKNGEGKIQSEIFPVSYVLGEDFSTLVEPIETTVLHTDEVITMEMSKRELKNRNKAK</sequence>
<dbReference type="Gene3D" id="2.70.70.10">
    <property type="entry name" value="Glucose Permease (Domain IIA)"/>
    <property type="match status" value="1"/>
</dbReference>
<keyword evidence="3" id="KW-0378">Hydrolase</keyword>
<dbReference type="EMBL" id="FOPC01000008">
    <property type="protein sequence ID" value="SFG79335.1"/>
    <property type="molecule type" value="Genomic_DNA"/>
</dbReference>
<dbReference type="AlphaFoldDB" id="A0A1I2UQ68"/>
<organism evidence="3 4">
    <name type="scientific">Algoriphagus hitonicola</name>
    <dbReference type="NCBI Taxonomy" id="435880"/>
    <lineage>
        <taxon>Bacteria</taxon>
        <taxon>Pseudomonadati</taxon>
        <taxon>Bacteroidota</taxon>
        <taxon>Cytophagia</taxon>
        <taxon>Cytophagales</taxon>
        <taxon>Cyclobacteriaceae</taxon>
        <taxon>Algoriphagus</taxon>
    </lineage>
</organism>
<keyword evidence="1" id="KW-0732">Signal</keyword>
<dbReference type="InterPro" id="IPR011055">
    <property type="entry name" value="Dup_hybrid_motif"/>
</dbReference>
<dbReference type="InterPro" id="IPR016047">
    <property type="entry name" value="M23ase_b-sheet_dom"/>
</dbReference>
<evidence type="ECO:0000313" key="4">
    <source>
        <dbReference type="Proteomes" id="UP000199642"/>
    </source>
</evidence>
<evidence type="ECO:0000313" key="3">
    <source>
        <dbReference type="EMBL" id="SFG79335.1"/>
    </source>
</evidence>
<dbReference type="GO" id="GO:0016787">
    <property type="term" value="F:hydrolase activity"/>
    <property type="evidence" value="ECO:0007669"/>
    <property type="project" value="UniProtKB-KW"/>
</dbReference>
<proteinExistence type="predicted"/>
<protein>
    <submittedName>
        <fullName evidence="3">Murein DD-endopeptidase MepM and murein hydrolase activator NlpD, contain LysM domain</fullName>
    </submittedName>
</protein>
<dbReference type="SUPFAM" id="SSF51261">
    <property type="entry name" value="Duplicated hybrid motif"/>
    <property type="match status" value="1"/>
</dbReference>
<feature type="chain" id="PRO_5011652779" evidence="1">
    <location>
        <begin position="19"/>
        <end position="297"/>
    </location>
</feature>
<dbReference type="STRING" id="435880.SAMN04487988_10874"/>
<accession>A0A1I2UQ68</accession>
<dbReference type="RefSeq" id="WP_092791942.1">
    <property type="nucleotide sequence ID" value="NZ_FOPC01000008.1"/>
</dbReference>
<keyword evidence="4" id="KW-1185">Reference proteome</keyword>
<dbReference type="OrthoDB" id="1112802at2"/>
<dbReference type="Pfam" id="PF01551">
    <property type="entry name" value="Peptidase_M23"/>
    <property type="match status" value="1"/>
</dbReference>